<keyword evidence="3" id="KW-1185">Reference proteome</keyword>
<dbReference type="Proteomes" id="UP000184267">
    <property type="component" value="Unassembled WGS sequence"/>
</dbReference>
<accession>A0A1M2VA44</accession>
<feature type="compositionally biased region" description="Polar residues" evidence="1">
    <location>
        <begin position="19"/>
        <end position="28"/>
    </location>
</feature>
<sequence length="239" mass="26115">MQQAALHTTTTHAKDVPNPSLNLSTGLHQLSAPDIRSLTGPHPSARQRHANSDARTVTAPSSGESGATSTSAPERPHRKAKPLPPITEDSEMTEWKRVDDQLETHVAPSLVLPRYAQARALQRQEGGAQRPVHVLLQRNDFQRRSKGKQRAQPVWTETRWSNVGEFKARLDTMFGPGEITRGMGRAPKNGNKRAAVEPDATASEAQRSDAEDAGTGEDEGDTIGFAQVPRRGRLEKLGF</sequence>
<dbReference type="OrthoDB" id="2804680at2759"/>
<protein>
    <submittedName>
        <fullName evidence="2">Uncharacterized protein</fullName>
    </submittedName>
</protein>
<reference evidence="2 3" key="1">
    <citation type="submission" date="2016-10" db="EMBL/GenBank/DDBJ databases">
        <title>Genome sequence of the basidiomycete white-rot fungus Trametes pubescens.</title>
        <authorList>
            <person name="Makela M.R."/>
            <person name="Granchi Z."/>
            <person name="Peng M."/>
            <person name="De Vries R.P."/>
            <person name="Grigoriev I."/>
            <person name="Riley R."/>
            <person name="Hilden K."/>
        </authorList>
    </citation>
    <scope>NUCLEOTIDE SEQUENCE [LARGE SCALE GENOMIC DNA]</scope>
    <source>
        <strain evidence="2 3">FBCC735</strain>
    </source>
</reference>
<evidence type="ECO:0000256" key="1">
    <source>
        <dbReference type="SAM" id="MobiDB-lite"/>
    </source>
</evidence>
<evidence type="ECO:0000313" key="3">
    <source>
        <dbReference type="Proteomes" id="UP000184267"/>
    </source>
</evidence>
<feature type="region of interest" description="Disordered" evidence="1">
    <location>
        <begin position="174"/>
        <end position="239"/>
    </location>
</feature>
<feature type="region of interest" description="Disordered" evidence="1">
    <location>
        <begin position="1"/>
        <end position="93"/>
    </location>
</feature>
<dbReference type="EMBL" id="MNAD01001540">
    <property type="protein sequence ID" value="OJT04422.1"/>
    <property type="molecule type" value="Genomic_DNA"/>
</dbReference>
<feature type="compositionally biased region" description="Acidic residues" evidence="1">
    <location>
        <begin position="211"/>
        <end position="221"/>
    </location>
</feature>
<feature type="compositionally biased region" description="Low complexity" evidence="1">
    <location>
        <begin position="58"/>
        <end position="73"/>
    </location>
</feature>
<organism evidence="2 3">
    <name type="scientific">Trametes pubescens</name>
    <name type="common">White-rot fungus</name>
    <dbReference type="NCBI Taxonomy" id="154538"/>
    <lineage>
        <taxon>Eukaryota</taxon>
        <taxon>Fungi</taxon>
        <taxon>Dikarya</taxon>
        <taxon>Basidiomycota</taxon>
        <taxon>Agaricomycotina</taxon>
        <taxon>Agaricomycetes</taxon>
        <taxon>Polyporales</taxon>
        <taxon>Polyporaceae</taxon>
        <taxon>Trametes</taxon>
    </lineage>
</organism>
<name>A0A1M2VA44_TRAPU</name>
<proteinExistence type="predicted"/>
<dbReference type="AlphaFoldDB" id="A0A1M2VA44"/>
<comment type="caution">
    <text evidence="2">The sequence shown here is derived from an EMBL/GenBank/DDBJ whole genome shotgun (WGS) entry which is preliminary data.</text>
</comment>
<evidence type="ECO:0000313" key="2">
    <source>
        <dbReference type="EMBL" id="OJT04422.1"/>
    </source>
</evidence>
<gene>
    <name evidence="2" type="ORF">TRAPUB_4878</name>
</gene>